<keyword evidence="4" id="KW-1185">Reference proteome</keyword>
<dbReference type="RefSeq" id="WP_344880938.1">
    <property type="nucleotide sequence ID" value="NZ_BAABCJ010000001.1"/>
</dbReference>
<sequence length="200" mass="20561">MGRRSAPRERRRRGGPLAGMLLLLLVGTSIVAVVGVGLTMGIVHLVQEARGGPAPETPRLSKIEDSAGTGADEDGAGVAQPSVEAPGPEELQAWADERMQQWLAAEGVSSVEGFSCPFDLIRSWDSPDAGLLALHIDADTGGGAPATCPGTEAEVDLEGIASEAMATLGPDAPDLDMVVAMTLDGDSLATYTRQDLESAG</sequence>
<proteinExistence type="predicted"/>
<evidence type="ECO:0000256" key="1">
    <source>
        <dbReference type="SAM" id="MobiDB-lite"/>
    </source>
</evidence>
<name>A0ABP7D5E3_9MICC</name>
<feature type="transmembrane region" description="Helical" evidence="2">
    <location>
        <begin position="21"/>
        <end position="46"/>
    </location>
</feature>
<organism evidence="3 4">
    <name type="scientific">Zhihengliuella alba</name>
    <dbReference type="NCBI Taxonomy" id="547018"/>
    <lineage>
        <taxon>Bacteria</taxon>
        <taxon>Bacillati</taxon>
        <taxon>Actinomycetota</taxon>
        <taxon>Actinomycetes</taxon>
        <taxon>Micrococcales</taxon>
        <taxon>Micrococcaceae</taxon>
        <taxon>Zhihengliuella</taxon>
    </lineage>
</organism>
<comment type="caution">
    <text evidence="3">The sequence shown here is derived from an EMBL/GenBank/DDBJ whole genome shotgun (WGS) entry which is preliminary data.</text>
</comment>
<evidence type="ECO:0000256" key="2">
    <source>
        <dbReference type="SAM" id="Phobius"/>
    </source>
</evidence>
<dbReference type="Proteomes" id="UP001501536">
    <property type="component" value="Unassembled WGS sequence"/>
</dbReference>
<reference evidence="4" key="1">
    <citation type="journal article" date="2019" name="Int. J. Syst. Evol. Microbiol.">
        <title>The Global Catalogue of Microorganisms (GCM) 10K type strain sequencing project: providing services to taxonomists for standard genome sequencing and annotation.</title>
        <authorList>
            <consortium name="The Broad Institute Genomics Platform"/>
            <consortium name="The Broad Institute Genome Sequencing Center for Infectious Disease"/>
            <person name="Wu L."/>
            <person name="Ma J."/>
        </authorList>
    </citation>
    <scope>NUCLEOTIDE SEQUENCE [LARGE SCALE GENOMIC DNA]</scope>
    <source>
        <strain evidence="4">JCM 16961</strain>
    </source>
</reference>
<gene>
    <name evidence="3" type="ORF">GCM10022377_10500</name>
</gene>
<evidence type="ECO:0000313" key="3">
    <source>
        <dbReference type="EMBL" id="GAA3699400.1"/>
    </source>
</evidence>
<evidence type="ECO:0000313" key="4">
    <source>
        <dbReference type="Proteomes" id="UP001501536"/>
    </source>
</evidence>
<dbReference type="EMBL" id="BAABCJ010000001">
    <property type="protein sequence ID" value="GAA3699400.1"/>
    <property type="molecule type" value="Genomic_DNA"/>
</dbReference>
<feature type="region of interest" description="Disordered" evidence="1">
    <location>
        <begin position="51"/>
        <end position="82"/>
    </location>
</feature>
<keyword evidence="2" id="KW-0812">Transmembrane</keyword>
<keyword evidence="2" id="KW-0472">Membrane</keyword>
<protein>
    <submittedName>
        <fullName evidence="3">Uncharacterized protein</fullName>
    </submittedName>
</protein>
<accession>A0ABP7D5E3</accession>
<keyword evidence="2" id="KW-1133">Transmembrane helix</keyword>